<keyword evidence="3" id="KW-1185">Reference proteome</keyword>
<name>A0A9P6AVE9_9AGAM</name>
<organism evidence="2 3">
    <name type="scientific">Hydnum rufescens UP504</name>
    <dbReference type="NCBI Taxonomy" id="1448309"/>
    <lineage>
        <taxon>Eukaryota</taxon>
        <taxon>Fungi</taxon>
        <taxon>Dikarya</taxon>
        <taxon>Basidiomycota</taxon>
        <taxon>Agaricomycotina</taxon>
        <taxon>Agaricomycetes</taxon>
        <taxon>Cantharellales</taxon>
        <taxon>Hydnaceae</taxon>
        <taxon>Hydnum</taxon>
    </lineage>
</organism>
<evidence type="ECO:0000256" key="1">
    <source>
        <dbReference type="SAM" id="MobiDB-lite"/>
    </source>
</evidence>
<feature type="compositionally biased region" description="Basic and acidic residues" evidence="1">
    <location>
        <begin position="231"/>
        <end position="249"/>
    </location>
</feature>
<comment type="caution">
    <text evidence="2">The sequence shown here is derived from an EMBL/GenBank/DDBJ whole genome shotgun (WGS) entry which is preliminary data.</text>
</comment>
<sequence length="280" mass="30926">MGSSSHIMTGGCRTPSIPKPTRQHGRGGDQPCLSVEFRSIYRESTGGHVFRTAEGSRRNSRFRATRICHILAVQRCFTIVPVLCTASSCPTMGACFFEKHSSVLFSTGDPPFDDALEPRRILPKIPMRCSCKKPSRLTGFAVQVVVNEKWLHGGKDEGQVTQRVITCRKRKPPMKNSLVRRSVGHNSGNHRLASSGGSVEPGYWGYAAFSNHEGISDGASTLARDSLGRTPEARSDQEGGEFEPQREGRFNTAIKNLTKPIETNTRGDRYCSNVWSKRRG</sequence>
<evidence type="ECO:0000313" key="2">
    <source>
        <dbReference type="EMBL" id="KAF9511546.1"/>
    </source>
</evidence>
<protein>
    <submittedName>
        <fullName evidence="2">Uncharacterized protein</fullName>
    </submittedName>
</protein>
<proteinExistence type="predicted"/>
<gene>
    <name evidence="2" type="ORF">BS47DRAFT_1383420</name>
</gene>
<dbReference type="Proteomes" id="UP000886523">
    <property type="component" value="Unassembled WGS sequence"/>
</dbReference>
<dbReference type="EMBL" id="MU128999">
    <property type="protein sequence ID" value="KAF9511546.1"/>
    <property type="molecule type" value="Genomic_DNA"/>
</dbReference>
<reference evidence="2" key="1">
    <citation type="journal article" date="2020" name="Nat. Commun.">
        <title>Large-scale genome sequencing of mycorrhizal fungi provides insights into the early evolution of symbiotic traits.</title>
        <authorList>
            <person name="Miyauchi S."/>
            <person name="Kiss E."/>
            <person name="Kuo A."/>
            <person name="Drula E."/>
            <person name="Kohler A."/>
            <person name="Sanchez-Garcia M."/>
            <person name="Morin E."/>
            <person name="Andreopoulos B."/>
            <person name="Barry K.W."/>
            <person name="Bonito G."/>
            <person name="Buee M."/>
            <person name="Carver A."/>
            <person name="Chen C."/>
            <person name="Cichocki N."/>
            <person name="Clum A."/>
            <person name="Culley D."/>
            <person name="Crous P.W."/>
            <person name="Fauchery L."/>
            <person name="Girlanda M."/>
            <person name="Hayes R.D."/>
            <person name="Keri Z."/>
            <person name="LaButti K."/>
            <person name="Lipzen A."/>
            <person name="Lombard V."/>
            <person name="Magnuson J."/>
            <person name="Maillard F."/>
            <person name="Murat C."/>
            <person name="Nolan M."/>
            <person name="Ohm R.A."/>
            <person name="Pangilinan J."/>
            <person name="Pereira M.F."/>
            <person name="Perotto S."/>
            <person name="Peter M."/>
            <person name="Pfister S."/>
            <person name="Riley R."/>
            <person name="Sitrit Y."/>
            <person name="Stielow J.B."/>
            <person name="Szollosi G."/>
            <person name="Zifcakova L."/>
            <person name="Stursova M."/>
            <person name="Spatafora J.W."/>
            <person name="Tedersoo L."/>
            <person name="Vaario L.M."/>
            <person name="Yamada A."/>
            <person name="Yan M."/>
            <person name="Wang P."/>
            <person name="Xu J."/>
            <person name="Bruns T."/>
            <person name="Baldrian P."/>
            <person name="Vilgalys R."/>
            <person name="Dunand C."/>
            <person name="Henrissat B."/>
            <person name="Grigoriev I.V."/>
            <person name="Hibbett D."/>
            <person name="Nagy L.G."/>
            <person name="Martin F.M."/>
        </authorList>
    </citation>
    <scope>NUCLEOTIDE SEQUENCE</scope>
    <source>
        <strain evidence="2">UP504</strain>
    </source>
</reference>
<feature type="region of interest" description="Disordered" evidence="1">
    <location>
        <begin position="229"/>
        <end position="280"/>
    </location>
</feature>
<feature type="region of interest" description="Disordered" evidence="1">
    <location>
        <begin position="1"/>
        <end position="30"/>
    </location>
</feature>
<evidence type="ECO:0000313" key="3">
    <source>
        <dbReference type="Proteomes" id="UP000886523"/>
    </source>
</evidence>
<dbReference type="AlphaFoldDB" id="A0A9P6AVE9"/>
<accession>A0A9P6AVE9</accession>